<proteinExistence type="predicted"/>
<accession>A0ABQ9VB48</accession>
<protein>
    <submittedName>
        <fullName evidence="2">Uncharacterized protein</fullName>
    </submittedName>
</protein>
<evidence type="ECO:0000313" key="2">
    <source>
        <dbReference type="EMBL" id="KAK2106390.1"/>
    </source>
</evidence>
<evidence type="ECO:0000256" key="1">
    <source>
        <dbReference type="SAM" id="MobiDB-lite"/>
    </source>
</evidence>
<comment type="caution">
    <text evidence="2">The sequence shown here is derived from an EMBL/GenBank/DDBJ whole genome shotgun (WGS) entry which is preliminary data.</text>
</comment>
<dbReference type="Proteomes" id="UP001266305">
    <property type="component" value="Unassembled WGS sequence"/>
</dbReference>
<evidence type="ECO:0000313" key="3">
    <source>
        <dbReference type="Proteomes" id="UP001266305"/>
    </source>
</evidence>
<reference evidence="2 3" key="1">
    <citation type="submission" date="2023-05" db="EMBL/GenBank/DDBJ databases">
        <title>B98-5 Cell Line De Novo Hybrid Assembly: An Optical Mapping Approach.</title>
        <authorList>
            <person name="Kananen K."/>
            <person name="Auerbach J.A."/>
            <person name="Kautto E."/>
            <person name="Blachly J.S."/>
        </authorList>
    </citation>
    <scope>NUCLEOTIDE SEQUENCE [LARGE SCALE GENOMIC DNA]</scope>
    <source>
        <strain evidence="2">B95-8</strain>
        <tissue evidence="2">Cell line</tissue>
    </source>
</reference>
<feature type="compositionally biased region" description="Low complexity" evidence="1">
    <location>
        <begin position="87"/>
        <end position="97"/>
    </location>
</feature>
<keyword evidence="3" id="KW-1185">Reference proteome</keyword>
<gene>
    <name evidence="2" type="ORF">P7K49_015904</name>
</gene>
<dbReference type="EMBL" id="JASSZA010000007">
    <property type="protein sequence ID" value="KAK2106390.1"/>
    <property type="molecule type" value="Genomic_DNA"/>
</dbReference>
<organism evidence="2 3">
    <name type="scientific">Saguinus oedipus</name>
    <name type="common">Cotton-top tamarin</name>
    <name type="synonym">Oedipomidas oedipus</name>
    <dbReference type="NCBI Taxonomy" id="9490"/>
    <lineage>
        <taxon>Eukaryota</taxon>
        <taxon>Metazoa</taxon>
        <taxon>Chordata</taxon>
        <taxon>Craniata</taxon>
        <taxon>Vertebrata</taxon>
        <taxon>Euteleostomi</taxon>
        <taxon>Mammalia</taxon>
        <taxon>Eutheria</taxon>
        <taxon>Euarchontoglires</taxon>
        <taxon>Primates</taxon>
        <taxon>Haplorrhini</taxon>
        <taxon>Platyrrhini</taxon>
        <taxon>Cebidae</taxon>
        <taxon>Callitrichinae</taxon>
        <taxon>Saguinus</taxon>
    </lineage>
</organism>
<feature type="region of interest" description="Disordered" evidence="1">
    <location>
        <begin position="196"/>
        <end position="218"/>
    </location>
</feature>
<sequence length="218" mass="23197">MEGICLNPYGGGTHTPPSRRRNSSGHARQTLRYPFQATAPGPWSTLSRAETRKPDEEAGAPSLVGRKRGRETDFGGGRSNKHPAPDPTAASPAATDVARSEGSSLLTPSVPETALGKLGPALTSRLPLPYSGGSSTLTFLVGHSEPASRGNPGVERCKRSLNARGLYCFLRPLREGRLAHLRANISQSDRVCDLSKRALSAPPPRLPKPTSSDCERRG</sequence>
<name>A0ABQ9VB48_SAGOE</name>
<feature type="region of interest" description="Disordered" evidence="1">
    <location>
        <begin position="1"/>
        <end position="112"/>
    </location>
</feature>